<evidence type="ECO:0000256" key="1">
    <source>
        <dbReference type="SAM" id="MobiDB-lite"/>
    </source>
</evidence>
<proteinExistence type="predicted"/>
<feature type="region of interest" description="Disordered" evidence="1">
    <location>
        <begin position="124"/>
        <end position="170"/>
    </location>
</feature>
<feature type="compositionally biased region" description="Basic residues" evidence="1">
    <location>
        <begin position="156"/>
        <end position="170"/>
    </location>
</feature>
<feature type="transmembrane region" description="Helical" evidence="2">
    <location>
        <begin position="12"/>
        <end position="30"/>
    </location>
</feature>
<dbReference type="AlphaFoldDB" id="A0A0N5C1P5"/>
<name>A0A0N5C1P5_STREA</name>
<reference evidence="4" key="1">
    <citation type="submission" date="2017-02" db="UniProtKB">
        <authorList>
            <consortium name="WormBaseParasite"/>
        </authorList>
    </citation>
    <scope>IDENTIFICATION</scope>
</reference>
<sequence>MVILSTQTLGKFLYQNYFLVLLVVLYFTAIHNSGGVQAQNAAEAVAPFLSLLSNGGLARMTQIATDLAVQTMNSNREMMNKEGRPESRNIDLSMSPSQMLGQSIINANNGVRESFEKTLQASANNNNNNLFKPLPQLPTPAPLKAPPPPENPLLVKKIKKKPRKDGKSRKIRLVKNNNNEKLNVKKISAQKFIDNSENVSSGNEDKSINTPEARAAKIALLKEIEKEGIKIPDSIKKEVIGFDNIKSSEEEGSSIRSKPIVKDASGGEIDIKPLDLENFVPKRPDAFVGSVENVRQPSAQGGNINPLLRLAETFLGRGGNSNNGNYARGAPTYQDRGGYLGGSRGPIPNIRETVPGANSNFGIPKGAGCLPFIGEFMQAAYGNCVKYADERTFDAWGNEIKNALTGSGINLFKASIETCKMQAERDLCGQIRKAISECDILGTIQVGSQIQRSFDRCEQVTGIIDQNPLKMMQGINNLVNGEVAQGFINNFLG</sequence>
<dbReference type="WBParaSite" id="SPAL_0001191700.1">
    <property type="protein sequence ID" value="SPAL_0001191700.1"/>
    <property type="gene ID" value="SPAL_0001191700"/>
</dbReference>
<organism evidence="3 4">
    <name type="scientific">Strongyloides papillosus</name>
    <name type="common">Intestinal threadworm</name>
    <dbReference type="NCBI Taxonomy" id="174720"/>
    <lineage>
        <taxon>Eukaryota</taxon>
        <taxon>Metazoa</taxon>
        <taxon>Ecdysozoa</taxon>
        <taxon>Nematoda</taxon>
        <taxon>Chromadorea</taxon>
        <taxon>Rhabditida</taxon>
        <taxon>Tylenchina</taxon>
        <taxon>Panagrolaimomorpha</taxon>
        <taxon>Strongyloidoidea</taxon>
        <taxon>Strongyloididae</taxon>
        <taxon>Strongyloides</taxon>
    </lineage>
</organism>
<evidence type="ECO:0000256" key="2">
    <source>
        <dbReference type="SAM" id="Phobius"/>
    </source>
</evidence>
<evidence type="ECO:0000313" key="3">
    <source>
        <dbReference type="Proteomes" id="UP000046392"/>
    </source>
</evidence>
<accession>A0A0N5C1P5</accession>
<keyword evidence="2" id="KW-0812">Transmembrane</keyword>
<protein>
    <submittedName>
        <fullName evidence="4">DUF19 domain-containing protein</fullName>
    </submittedName>
</protein>
<keyword evidence="2" id="KW-1133">Transmembrane helix</keyword>
<keyword evidence="2" id="KW-0472">Membrane</keyword>
<dbReference type="Proteomes" id="UP000046392">
    <property type="component" value="Unplaced"/>
</dbReference>
<keyword evidence="3" id="KW-1185">Reference proteome</keyword>
<feature type="compositionally biased region" description="Pro residues" evidence="1">
    <location>
        <begin position="135"/>
        <end position="151"/>
    </location>
</feature>
<evidence type="ECO:0000313" key="4">
    <source>
        <dbReference type="WBParaSite" id="SPAL_0001191700.1"/>
    </source>
</evidence>